<dbReference type="Pfam" id="PF11561">
    <property type="entry name" value="Saw1"/>
    <property type="match status" value="1"/>
</dbReference>
<dbReference type="GO" id="GO:0000736">
    <property type="term" value="P:double-strand break repair via single-strand annealing, removal of nonhomologous ends"/>
    <property type="evidence" value="ECO:0007669"/>
    <property type="project" value="InterPro"/>
</dbReference>
<dbReference type="InterPro" id="IPR021624">
    <property type="entry name" value="Saw1"/>
</dbReference>
<dbReference type="GO" id="GO:0070336">
    <property type="term" value="F:flap-structured DNA binding"/>
    <property type="evidence" value="ECO:0007669"/>
    <property type="project" value="InterPro"/>
</dbReference>
<accession>A0A1G4MC22</accession>
<protein>
    <submittedName>
        <fullName evidence="1">LAFE_0D11210g1_1</fullName>
    </submittedName>
</protein>
<dbReference type="STRING" id="4955.A0A1G4MC22"/>
<organism evidence="1 2">
    <name type="scientific">Lachancea fermentati</name>
    <name type="common">Zygosaccharomyces fermentati</name>
    <dbReference type="NCBI Taxonomy" id="4955"/>
    <lineage>
        <taxon>Eukaryota</taxon>
        <taxon>Fungi</taxon>
        <taxon>Dikarya</taxon>
        <taxon>Ascomycota</taxon>
        <taxon>Saccharomycotina</taxon>
        <taxon>Saccharomycetes</taxon>
        <taxon>Saccharomycetales</taxon>
        <taxon>Saccharomycetaceae</taxon>
        <taxon>Lachancea</taxon>
    </lineage>
</organism>
<dbReference type="EMBL" id="LT598492">
    <property type="protein sequence ID" value="SCW01376.1"/>
    <property type="molecule type" value="Genomic_DNA"/>
</dbReference>
<dbReference type="Proteomes" id="UP000190831">
    <property type="component" value="Chromosome D"/>
</dbReference>
<reference evidence="1 2" key="1">
    <citation type="submission" date="2016-03" db="EMBL/GenBank/DDBJ databases">
        <authorList>
            <person name="Devillers H."/>
        </authorList>
    </citation>
    <scope>NUCLEOTIDE SEQUENCE [LARGE SCALE GENOMIC DNA]</scope>
    <source>
        <strain evidence="1">CBS 6772</strain>
    </source>
</reference>
<evidence type="ECO:0000313" key="1">
    <source>
        <dbReference type="EMBL" id="SCW01376.1"/>
    </source>
</evidence>
<keyword evidence="2" id="KW-1185">Reference proteome</keyword>
<sequence length="294" mass="33777">MAPGLAMIEILDSAVLPVRVFINRKQLLKRISEVKTIFETPVLSNNSIVRLKSPLVKLYLSNNDTRNLCNEVKNDLLLIIYNLTSNEVRQGALSKLKIGQTMDFVDLFDKLPVLPFKPSDYPTNDENTGKFHSHLSTIERLGKHQYKLRFKKCWEIDIFITDIRKLALIRNSLLYKSSGGRYLSKSTDSILSRDVGSMKVLKRKRIETKEAGNSEDPLLILESDEEQDISNIQLETMPIAQKGDSIIDTNQEFEKKPLFEYRYQPMISYGKCVEFHVLKRPRRNASKGESIPAR</sequence>
<dbReference type="OrthoDB" id="4034365at2759"/>
<proteinExistence type="predicted"/>
<gene>
    <name evidence="1" type="ORF">LAFE_0D11210G</name>
</gene>
<evidence type="ECO:0000313" key="2">
    <source>
        <dbReference type="Proteomes" id="UP000190831"/>
    </source>
</evidence>
<dbReference type="OMA" id="HKWELDI"/>
<name>A0A1G4MC22_LACFM</name>
<dbReference type="AlphaFoldDB" id="A0A1G4MC22"/>